<evidence type="ECO:0000313" key="3">
    <source>
        <dbReference type="EMBL" id="MEQ2186463.1"/>
    </source>
</evidence>
<dbReference type="Pfam" id="PF23054">
    <property type="entry name" value="UBA_N4BP1_C"/>
    <property type="match status" value="1"/>
</dbReference>
<feature type="region of interest" description="Disordered" evidence="1">
    <location>
        <begin position="1"/>
        <end position="102"/>
    </location>
</feature>
<feature type="compositionally biased region" description="Basic and acidic residues" evidence="1">
    <location>
        <begin position="1"/>
        <end position="23"/>
    </location>
</feature>
<evidence type="ECO:0000256" key="1">
    <source>
        <dbReference type="SAM" id="MobiDB-lite"/>
    </source>
</evidence>
<reference evidence="3 4" key="1">
    <citation type="submission" date="2021-06" db="EMBL/GenBank/DDBJ databases">
        <authorList>
            <person name="Palmer J.M."/>
        </authorList>
    </citation>
    <scope>NUCLEOTIDE SEQUENCE [LARGE SCALE GENOMIC DNA]</scope>
    <source>
        <strain evidence="3 4">GA_2019</strain>
        <tissue evidence="3">Muscle</tissue>
    </source>
</reference>
<organism evidence="3 4">
    <name type="scientific">Goodea atripinnis</name>
    <dbReference type="NCBI Taxonomy" id="208336"/>
    <lineage>
        <taxon>Eukaryota</taxon>
        <taxon>Metazoa</taxon>
        <taxon>Chordata</taxon>
        <taxon>Craniata</taxon>
        <taxon>Vertebrata</taxon>
        <taxon>Euteleostomi</taxon>
        <taxon>Actinopterygii</taxon>
        <taxon>Neopterygii</taxon>
        <taxon>Teleostei</taxon>
        <taxon>Neoteleostei</taxon>
        <taxon>Acanthomorphata</taxon>
        <taxon>Ovalentaria</taxon>
        <taxon>Atherinomorphae</taxon>
        <taxon>Cyprinodontiformes</taxon>
        <taxon>Goodeidae</taxon>
        <taxon>Goodea</taxon>
    </lineage>
</organism>
<dbReference type="InterPro" id="IPR056578">
    <property type="entry name" value="UBA_N4BP1_C"/>
</dbReference>
<feature type="compositionally biased region" description="Polar residues" evidence="1">
    <location>
        <begin position="37"/>
        <end position="58"/>
    </location>
</feature>
<comment type="caution">
    <text evidence="3">The sequence shown here is derived from an EMBL/GenBank/DDBJ whole genome shotgun (WGS) entry which is preliminary data.</text>
</comment>
<accession>A0ABV0PSX2</accession>
<dbReference type="InterPro" id="IPR051101">
    <property type="entry name" value="ZC3H12/N4BP1_RNase_Reg"/>
</dbReference>
<keyword evidence="4" id="KW-1185">Reference proteome</keyword>
<evidence type="ECO:0000259" key="2">
    <source>
        <dbReference type="Pfam" id="PF23054"/>
    </source>
</evidence>
<protein>
    <recommendedName>
        <fullName evidence="2">N4BP1 C-terminal UBA domain-containing protein</fullName>
    </recommendedName>
</protein>
<dbReference type="PANTHER" id="PTHR12876:SF26">
    <property type="entry name" value="NEDD4-BINDING PROTEIN 1"/>
    <property type="match status" value="1"/>
</dbReference>
<gene>
    <name evidence="3" type="ORF">GOODEAATRI_028729</name>
</gene>
<feature type="compositionally biased region" description="Basic and acidic residues" evidence="1">
    <location>
        <begin position="90"/>
        <end position="102"/>
    </location>
</feature>
<proteinExistence type="predicted"/>
<dbReference type="PANTHER" id="PTHR12876">
    <property type="entry name" value="N4BP1-RELATED"/>
    <property type="match status" value="1"/>
</dbReference>
<evidence type="ECO:0000313" key="4">
    <source>
        <dbReference type="Proteomes" id="UP001476798"/>
    </source>
</evidence>
<dbReference type="Proteomes" id="UP001476798">
    <property type="component" value="Unassembled WGS sequence"/>
</dbReference>
<feature type="compositionally biased region" description="Pro residues" evidence="1">
    <location>
        <begin position="67"/>
        <end position="84"/>
    </location>
</feature>
<feature type="domain" description="N4BP1 C-terminal UBA" evidence="2">
    <location>
        <begin position="88"/>
        <end position="133"/>
    </location>
</feature>
<sequence>MIPDDPLGKDGPHLDDFLRKDNRAPASPPPLQPPDFQASSQQQPVNVQTLRNPTSLTAHPTAHWPHSGPPEWHPPRRSPSPSPAAPSQRSPEETSDLKRKLYDIFPDQKQRIDRILSENPYMRDLNALSGLLLG</sequence>
<name>A0ABV0PSX2_9TELE</name>
<dbReference type="EMBL" id="JAHRIO010084020">
    <property type="protein sequence ID" value="MEQ2186463.1"/>
    <property type="molecule type" value="Genomic_DNA"/>
</dbReference>